<evidence type="ECO:0000313" key="2">
    <source>
        <dbReference type="EMBL" id="SHJ77214.1"/>
    </source>
</evidence>
<evidence type="ECO:0000256" key="1">
    <source>
        <dbReference type="SAM" id="SignalP"/>
    </source>
</evidence>
<organism evidence="2 3">
    <name type="scientific">Paramaledivibacter caminithermalis (strain DSM 15212 / CIP 107654 / DViRD3)</name>
    <name type="common">Clostridium caminithermale</name>
    <dbReference type="NCBI Taxonomy" id="1121301"/>
    <lineage>
        <taxon>Bacteria</taxon>
        <taxon>Bacillati</taxon>
        <taxon>Bacillota</taxon>
        <taxon>Clostridia</taxon>
        <taxon>Peptostreptococcales</taxon>
        <taxon>Caminicellaceae</taxon>
        <taxon>Paramaledivibacter</taxon>
    </lineage>
</organism>
<dbReference type="AlphaFoldDB" id="A0A1M6M190"/>
<proteinExistence type="predicted"/>
<evidence type="ECO:0000313" key="3">
    <source>
        <dbReference type="Proteomes" id="UP000184465"/>
    </source>
</evidence>
<dbReference type="Proteomes" id="UP000184465">
    <property type="component" value="Unassembled WGS sequence"/>
</dbReference>
<keyword evidence="3" id="KW-1185">Reference proteome</keyword>
<dbReference type="RefSeq" id="WP_073147622.1">
    <property type="nucleotide sequence ID" value="NZ_FRAG01000008.1"/>
</dbReference>
<reference evidence="2 3" key="1">
    <citation type="submission" date="2016-11" db="EMBL/GenBank/DDBJ databases">
        <authorList>
            <person name="Jaros S."/>
            <person name="Januszkiewicz K."/>
            <person name="Wedrychowicz H."/>
        </authorList>
    </citation>
    <scope>NUCLEOTIDE SEQUENCE [LARGE SCALE GENOMIC DNA]</scope>
    <source>
        <strain evidence="2 3">DSM 15212</strain>
    </source>
</reference>
<accession>A0A1M6M190</accession>
<dbReference type="OrthoDB" id="2351326at2"/>
<gene>
    <name evidence="2" type="ORF">SAMN02745912_01025</name>
</gene>
<protein>
    <recommendedName>
        <fullName evidence="4">Peptidase_C39 like family protein</fullName>
    </recommendedName>
</protein>
<keyword evidence="1" id="KW-0732">Signal</keyword>
<feature type="signal peptide" evidence="1">
    <location>
        <begin position="1"/>
        <end position="23"/>
    </location>
</feature>
<dbReference type="EMBL" id="FRAG01000008">
    <property type="protein sequence ID" value="SHJ77214.1"/>
    <property type="molecule type" value="Genomic_DNA"/>
</dbReference>
<name>A0A1M6M190_PARC5</name>
<feature type="chain" id="PRO_5013291338" description="Peptidase_C39 like family protein" evidence="1">
    <location>
        <begin position="24"/>
        <end position="415"/>
    </location>
</feature>
<evidence type="ECO:0008006" key="4">
    <source>
        <dbReference type="Google" id="ProtNLM"/>
    </source>
</evidence>
<sequence>MKKILFLALVVVMTFSMTVTSYANDMNTVVTKGESGKPYFSEQEAADIALLFVLENMSEENIWNINTMINKVYTLYNLEGDITGYTFNLSTAGVYSGYITVSSNEYEMPIQEFSFHDKPIFETNVEARLLRNVKINDFSKNTKNKAIKENKIIHNGPLEYYINSEGKYYDMDKKVIKSVSNIKKQSKSKKNLTASKKNKELKELIKNSHKLKANMGGTYDGQKSGYVITDRFAYMKDRYGSYTYQGGKSLSGYDGLDMDNYGGDNDCSLVSITTMANWYQKQGFTKIPSSPSDIYDDVLAEALNNGYTPSGGTNPTKIDNIIEDTFSRWGYSVNASNIYVWSFGTFTNEIDANRPLMYNLATGYYSNHSISVFGYKKYDVADFLMVKDNWTTSTRYIHWQQMIDEIGSVTKMKMN</sequence>